<dbReference type="EnsemblMetazoa" id="ACUA024622-RA">
    <property type="protein sequence ID" value="ACUA024622-PA"/>
    <property type="gene ID" value="ACUA024622"/>
</dbReference>
<organism evidence="3 4">
    <name type="scientific">Anopheles culicifacies</name>
    <dbReference type="NCBI Taxonomy" id="139723"/>
    <lineage>
        <taxon>Eukaryota</taxon>
        <taxon>Metazoa</taxon>
        <taxon>Ecdysozoa</taxon>
        <taxon>Arthropoda</taxon>
        <taxon>Hexapoda</taxon>
        <taxon>Insecta</taxon>
        <taxon>Pterygota</taxon>
        <taxon>Neoptera</taxon>
        <taxon>Endopterygota</taxon>
        <taxon>Diptera</taxon>
        <taxon>Nematocera</taxon>
        <taxon>Culicoidea</taxon>
        <taxon>Culicidae</taxon>
        <taxon>Anophelinae</taxon>
        <taxon>Anopheles</taxon>
        <taxon>culicifacies species complex</taxon>
    </lineage>
</organism>
<dbReference type="AlphaFoldDB" id="A0A182MRM9"/>
<feature type="signal peptide" evidence="2">
    <location>
        <begin position="1"/>
        <end position="24"/>
    </location>
</feature>
<evidence type="ECO:0000313" key="4">
    <source>
        <dbReference type="Proteomes" id="UP000075883"/>
    </source>
</evidence>
<keyword evidence="4" id="KW-1185">Reference proteome</keyword>
<dbReference type="EMBL" id="AXCM01008434">
    <property type="status" value="NOT_ANNOTATED_CDS"/>
    <property type="molecule type" value="Genomic_DNA"/>
</dbReference>
<evidence type="ECO:0000256" key="1">
    <source>
        <dbReference type="SAM" id="MobiDB-lite"/>
    </source>
</evidence>
<evidence type="ECO:0000313" key="3">
    <source>
        <dbReference type="EnsemblMetazoa" id="ACUA024622-PA"/>
    </source>
</evidence>
<proteinExistence type="predicted"/>
<feature type="compositionally biased region" description="Polar residues" evidence="1">
    <location>
        <begin position="27"/>
        <end position="67"/>
    </location>
</feature>
<keyword evidence="2" id="KW-0732">Signal</keyword>
<feature type="compositionally biased region" description="Low complexity" evidence="1">
    <location>
        <begin position="68"/>
        <end position="88"/>
    </location>
</feature>
<reference evidence="3" key="2">
    <citation type="submission" date="2020-05" db="UniProtKB">
        <authorList>
            <consortium name="EnsemblMetazoa"/>
        </authorList>
    </citation>
    <scope>IDENTIFICATION</scope>
    <source>
        <strain evidence="3">A-37</strain>
    </source>
</reference>
<name>A0A182MRM9_9DIPT</name>
<evidence type="ECO:0000256" key="2">
    <source>
        <dbReference type="SAM" id="SignalP"/>
    </source>
</evidence>
<feature type="chain" id="PRO_5008128823" evidence="2">
    <location>
        <begin position="25"/>
        <end position="171"/>
    </location>
</feature>
<dbReference type="Proteomes" id="UP000075883">
    <property type="component" value="Unassembled WGS sequence"/>
</dbReference>
<dbReference type="VEuPathDB" id="VectorBase:ACUA024622"/>
<sequence>MAFRRASYCCLALLLLLYLAAALAAGTTTGGPQPQASRGRSSNPSPRLPRTSASQLSAQNNTTATRGSTSRNLTSSAASTTSQAAQSRGNYRTRSKLILPNVVISDDESIGCHHQHANRSNSQSLRSIDHSIFDAFAGSSSAALNRFAAWLWRNGALIGQRSRLLSLLQHG</sequence>
<protein>
    <submittedName>
        <fullName evidence="3">Uncharacterized protein</fullName>
    </submittedName>
</protein>
<accession>A0A182MRM9</accession>
<reference evidence="4" key="1">
    <citation type="submission" date="2013-09" db="EMBL/GenBank/DDBJ databases">
        <title>The Genome Sequence of Anopheles culicifacies species A.</title>
        <authorList>
            <consortium name="The Broad Institute Genomics Platform"/>
            <person name="Neafsey D.E."/>
            <person name="Besansky N."/>
            <person name="Howell P."/>
            <person name="Walton C."/>
            <person name="Young S.K."/>
            <person name="Zeng Q."/>
            <person name="Gargeya S."/>
            <person name="Fitzgerald M."/>
            <person name="Haas B."/>
            <person name="Abouelleil A."/>
            <person name="Allen A.W."/>
            <person name="Alvarado L."/>
            <person name="Arachchi H.M."/>
            <person name="Berlin A.M."/>
            <person name="Chapman S.B."/>
            <person name="Gainer-Dewar J."/>
            <person name="Goldberg J."/>
            <person name="Griggs A."/>
            <person name="Gujja S."/>
            <person name="Hansen M."/>
            <person name="Howarth C."/>
            <person name="Imamovic A."/>
            <person name="Ireland A."/>
            <person name="Larimer J."/>
            <person name="McCowan C."/>
            <person name="Murphy C."/>
            <person name="Pearson M."/>
            <person name="Poon T.W."/>
            <person name="Priest M."/>
            <person name="Roberts A."/>
            <person name="Saif S."/>
            <person name="Shea T."/>
            <person name="Sisk P."/>
            <person name="Sykes S."/>
            <person name="Wortman J."/>
            <person name="Nusbaum C."/>
            <person name="Birren B."/>
        </authorList>
    </citation>
    <scope>NUCLEOTIDE SEQUENCE [LARGE SCALE GENOMIC DNA]</scope>
    <source>
        <strain evidence="4">A-37</strain>
    </source>
</reference>
<feature type="region of interest" description="Disordered" evidence="1">
    <location>
        <begin position="27"/>
        <end position="90"/>
    </location>
</feature>